<evidence type="ECO:0000313" key="1">
    <source>
        <dbReference type="EMBL" id="RMZ96457.1"/>
    </source>
</evidence>
<reference evidence="1 2" key="1">
    <citation type="journal article" date="2018" name="Sci. Rep.">
        <title>Genomic signatures of local adaptation to the degree of environmental predictability in rotifers.</title>
        <authorList>
            <person name="Franch-Gras L."/>
            <person name="Hahn C."/>
            <person name="Garcia-Roger E.M."/>
            <person name="Carmona M.J."/>
            <person name="Serra M."/>
            <person name="Gomez A."/>
        </authorList>
    </citation>
    <scope>NUCLEOTIDE SEQUENCE [LARGE SCALE GENOMIC DNA]</scope>
    <source>
        <strain evidence="1">HYR1</strain>
    </source>
</reference>
<organism evidence="1 2">
    <name type="scientific">Brachionus plicatilis</name>
    <name type="common">Marine rotifer</name>
    <name type="synonym">Brachionus muelleri</name>
    <dbReference type="NCBI Taxonomy" id="10195"/>
    <lineage>
        <taxon>Eukaryota</taxon>
        <taxon>Metazoa</taxon>
        <taxon>Spiralia</taxon>
        <taxon>Gnathifera</taxon>
        <taxon>Rotifera</taxon>
        <taxon>Eurotatoria</taxon>
        <taxon>Monogononta</taxon>
        <taxon>Pseudotrocha</taxon>
        <taxon>Ploima</taxon>
        <taxon>Brachionidae</taxon>
        <taxon>Brachionus</taxon>
    </lineage>
</organism>
<proteinExistence type="predicted"/>
<evidence type="ECO:0000313" key="2">
    <source>
        <dbReference type="Proteomes" id="UP000276133"/>
    </source>
</evidence>
<accession>A0A3M7PCL9</accession>
<keyword evidence="2" id="KW-1185">Reference proteome</keyword>
<gene>
    <name evidence="1" type="ORF">BpHYR1_051315</name>
</gene>
<protein>
    <submittedName>
        <fullName evidence="1">Uncharacterized protein</fullName>
    </submittedName>
</protein>
<name>A0A3M7PCL9_BRAPC</name>
<dbReference type="Proteomes" id="UP000276133">
    <property type="component" value="Unassembled WGS sequence"/>
</dbReference>
<sequence length="125" mass="14748">MEYNILRYKKFIYLNTIYFDKYRINFFPDDKITKTKKENISSHFAYKIKFSYLLNRFFKEKLIIADLFKNLVNRSENKGPVGALRGNSIRVQGESFPAQFRNDFAAAVIARHVFSQTGKFRIGIS</sequence>
<dbReference type="EMBL" id="REGN01012177">
    <property type="protein sequence ID" value="RMZ96457.1"/>
    <property type="molecule type" value="Genomic_DNA"/>
</dbReference>
<dbReference type="AlphaFoldDB" id="A0A3M7PCL9"/>
<comment type="caution">
    <text evidence="1">The sequence shown here is derived from an EMBL/GenBank/DDBJ whole genome shotgun (WGS) entry which is preliminary data.</text>
</comment>